<gene>
    <name evidence="1" type="ORF">NPIL_199741</name>
</gene>
<proteinExistence type="predicted"/>
<sequence length="77" mass="8759">MSYFLCKEDKKKKVQKKRVIAPLSSQGQALSVEDAINAIVKRSVCLRSSLCRKTQCGRDWTSVICMTKQPQCRCVHL</sequence>
<evidence type="ECO:0000313" key="2">
    <source>
        <dbReference type="Proteomes" id="UP000887013"/>
    </source>
</evidence>
<organism evidence="1 2">
    <name type="scientific">Nephila pilipes</name>
    <name type="common">Giant wood spider</name>
    <name type="synonym">Nephila maculata</name>
    <dbReference type="NCBI Taxonomy" id="299642"/>
    <lineage>
        <taxon>Eukaryota</taxon>
        <taxon>Metazoa</taxon>
        <taxon>Ecdysozoa</taxon>
        <taxon>Arthropoda</taxon>
        <taxon>Chelicerata</taxon>
        <taxon>Arachnida</taxon>
        <taxon>Araneae</taxon>
        <taxon>Araneomorphae</taxon>
        <taxon>Entelegynae</taxon>
        <taxon>Araneoidea</taxon>
        <taxon>Nephilidae</taxon>
        <taxon>Nephila</taxon>
    </lineage>
</organism>
<comment type="caution">
    <text evidence="1">The sequence shown here is derived from an EMBL/GenBank/DDBJ whole genome shotgun (WGS) entry which is preliminary data.</text>
</comment>
<name>A0A8X6NTA7_NEPPI</name>
<accession>A0A8X6NTA7</accession>
<keyword evidence="2" id="KW-1185">Reference proteome</keyword>
<protein>
    <submittedName>
        <fullName evidence="1">Uncharacterized protein</fullName>
    </submittedName>
</protein>
<reference evidence="1" key="1">
    <citation type="submission" date="2020-08" db="EMBL/GenBank/DDBJ databases">
        <title>Multicomponent nature underlies the extraordinary mechanical properties of spider dragline silk.</title>
        <authorList>
            <person name="Kono N."/>
            <person name="Nakamura H."/>
            <person name="Mori M."/>
            <person name="Yoshida Y."/>
            <person name="Ohtoshi R."/>
            <person name="Malay A.D."/>
            <person name="Moran D.A.P."/>
            <person name="Tomita M."/>
            <person name="Numata K."/>
            <person name="Arakawa K."/>
        </authorList>
    </citation>
    <scope>NUCLEOTIDE SEQUENCE</scope>
</reference>
<dbReference type="AlphaFoldDB" id="A0A8X6NTA7"/>
<evidence type="ECO:0000313" key="1">
    <source>
        <dbReference type="EMBL" id="GFT30574.1"/>
    </source>
</evidence>
<dbReference type="Proteomes" id="UP000887013">
    <property type="component" value="Unassembled WGS sequence"/>
</dbReference>
<dbReference type="EMBL" id="BMAW01012816">
    <property type="protein sequence ID" value="GFT30574.1"/>
    <property type="molecule type" value="Genomic_DNA"/>
</dbReference>
<dbReference type="OrthoDB" id="10504501at2759"/>